<evidence type="ECO:0000259" key="2">
    <source>
        <dbReference type="Pfam" id="PF03544"/>
    </source>
</evidence>
<feature type="transmembrane region" description="Helical" evidence="1">
    <location>
        <begin position="14"/>
        <end position="34"/>
    </location>
</feature>
<feature type="domain" description="TonB C-terminal" evidence="2">
    <location>
        <begin position="181"/>
        <end position="240"/>
    </location>
</feature>
<keyword evidence="1" id="KW-0472">Membrane</keyword>
<accession>A0ABX7ST72</accession>
<keyword evidence="4" id="KW-1185">Reference proteome</keyword>
<organism evidence="3 4">
    <name type="scientific">Polaribacter batillariae</name>
    <dbReference type="NCBI Taxonomy" id="2808900"/>
    <lineage>
        <taxon>Bacteria</taxon>
        <taxon>Pseudomonadati</taxon>
        <taxon>Bacteroidota</taxon>
        <taxon>Flavobacteriia</taxon>
        <taxon>Flavobacteriales</taxon>
        <taxon>Flavobacteriaceae</taxon>
    </lineage>
</organism>
<keyword evidence="1" id="KW-0812">Transmembrane</keyword>
<dbReference type="RefSeq" id="WP_207970739.1">
    <property type="nucleotide sequence ID" value="NZ_CP071795.1"/>
</dbReference>
<dbReference type="SUPFAM" id="SSF74653">
    <property type="entry name" value="TolA/TonB C-terminal domain"/>
    <property type="match status" value="1"/>
</dbReference>
<dbReference type="Gene3D" id="3.30.1150.10">
    <property type="match status" value="1"/>
</dbReference>
<reference evidence="3 4" key="1">
    <citation type="submission" date="2021-03" db="EMBL/GenBank/DDBJ databases">
        <title>Complete genome of Polaribacter_sp.G4M1.</title>
        <authorList>
            <person name="Jeong S.W."/>
            <person name="Bae J.W."/>
        </authorList>
    </citation>
    <scope>NUCLEOTIDE SEQUENCE [LARGE SCALE GENOMIC DNA]</scope>
    <source>
        <strain evidence="3 4">G4M1</strain>
    </source>
</reference>
<dbReference type="Proteomes" id="UP000663935">
    <property type="component" value="Chromosome"/>
</dbReference>
<sequence length="243" mass="27503">MQIKKYPRAQLEKFSKIFFELGLVLTLFIVYSLMEHKSFDNNNVKSLATIHMTDEIKEDIPIVQIKVITAPPKNIPTVIEKINIVQDDLKIEESIMESTETDESDAVTVEVRDIVEVEEAEEIVEDIPFILIEKVPIYPGCKGNNKELKDCFTKKITEYFGSKFNVNLATELGLSEGKKKIFVVFRVDQNGKVSDVKARAPHKVLETEVVSIISSLPKMTPGKQRGRAVGVSYSIPITFEVRQ</sequence>
<proteinExistence type="predicted"/>
<dbReference type="InterPro" id="IPR037682">
    <property type="entry name" value="TonB_C"/>
</dbReference>
<dbReference type="Pfam" id="PF03544">
    <property type="entry name" value="TonB_C"/>
    <property type="match status" value="1"/>
</dbReference>
<keyword evidence="1" id="KW-1133">Transmembrane helix</keyword>
<evidence type="ECO:0000313" key="3">
    <source>
        <dbReference type="EMBL" id="QTD36555.1"/>
    </source>
</evidence>
<protein>
    <submittedName>
        <fullName evidence="3">Energy transducer TonB</fullName>
    </submittedName>
</protein>
<gene>
    <name evidence="3" type="ORF">JL193_10395</name>
</gene>
<evidence type="ECO:0000256" key="1">
    <source>
        <dbReference type="SAM" id="Phobius"/>
    </source>
</evidence>
<dbReference type="EMBL" id="CP071795">
    <property type="protein sequence ID" value="QTD36555.1"/>
    <property type="molecule type" value="Genomic_DNA"/>
</dbReference>
<evidence type="ECO:0000313" key="4">
    <source>
        <dbReference type="Proteomes" id="UP000663935"/>
    </source>
</evidence>
<name>A0ABX7ST72_9FLAO</name>